<evidence type="ECO:0000313" key="2">
    <source>
        <dbReference type="EMBL" id="GFH24388.1"/>
    </source>
</evidence>
<feature type="region of interest" description="Disordered" evidence="1">
    <location>
        <begin position="268"/>
        <end position="350"/>
    </location>
</feature>
<feature type="region of interest" description="Disordered" evidence="1">
    <location>
        <begin position="1"/>
        <end position="29"/>
    </location>
</feature>
<feature type="compositionally biased region" description="Low complexity" evidence="1">
    <location>
        <begin position="268"/>
        <end position="289"/>
    </location>
</feature>
<feature type="compositionally biased region" description="Low complexity" evidence="1">
    <location>
        <begin position="1"/>
        <end position="11"/>
    </location>
</feature>
<protein>
    <submittedName>
        <fullName evidence="2">Uncharacterized protein</fullName>
    </submittedName>
</protein>
<feature type="region of interest" description="Disordered" evidence="1">
    <location>
        <begin position="44"/>
        <end position="64"/>
    </location>
</feature>
<feature type="region of interest" description="Disordered" evidence="1">
    <location>
        <begin position="103"/>
        <end position="176"/>
    </location>
</feature>
<evidence type="ECO:0000256" key="1">
    <source>
        <dbReference type="SAM" id="MobiDB-lite"/>
    </source>
</evidence>
<evidence type="ECO:0000313" key="3">
    <source>
        <dbReference type="Proteomes" id="UP000485058"/>
    </source>
</evidence>
<sequence>MGAVCSTRLTGTRGGSRRCKPEGNAAPPKHIVELGSSKLLSVSFDPSTNPSLEASSFKSSSPTGTTPIPAVAALPGLPNAAAWQPHDVAAELISPGLTAPCQPWSPPLPLNPVSTSDELASAPDTASLEDGELEANASHAQASQTVPTSPQANPGPASPSRLMPGTRPLCPPPSLSLAPLAAPPLLHTDESITPAAAPRSSSSNSGHCLQPASGNSFDQLDLTPPPGATCAEAEHRLVASEGSVSEAALPAAAEGKEALPAAELPSLAAPHAHPGAPTAYASQVATASAAEDEGMAGTQQAKGENGAAAGDCLRDDSAGSSPLSGPAPPSVTKELELGRGSGGGAVQAGARPLQPGAGAAMNPAVAGAAAALVVEQAAAQAGTRVLAEAQVAGLDPVGQEAAALPPPTQAPPTQAAAAHVVGALAAGACPGGCQGVSGQGAGSCCAPTCGAGDAVPEQANGARAAACGGSSAVQGSGGGAHGASPQPLPQQPGMARGASAPGSAATHTLPPAAPPAAVANGSNANVSEPKLGPKLGRPAVHGLHRGLDLADLNASLPAPKFGTRPSSRAGQPPAPDTHQVRPCPPC</sequence>
<dbReference type="EMBL" id="BLLF01002524">
    <property type="protein sequence ID" value="GFH24388.1"/>
    <property type="molecule type" value="Genomic_DNA"/>
</dbReference>
<proteinExistence type="predicted"/>
<comment type="caution">
    <text evidence="2">The sequence shown here is derived from an EMBL/GenBank/DDBJ whole genome shotgun (WGS) entry which is preliminary data.</text>
</comment>
<dbReference type="Proteomes" id="UP000485058">
    <property type="component" value="Unassembled WGS sequence"/>
</dbReference>
<feature type="region of interest" description="Disordered" evidence="1">
    <location>
        <begin position="467"/>
        <end position="542"/>
    </location>
</feature>
<feature type="compositionally biased region" description="Polar residues" evidence="1">
    <location>
        <begin position="138"/>
        <end position="152"/>
    </location>
</feature>
<feature type="region of interest" description="Disordered" evidence="1">
    <location>
        <begin position="194"/>
        <end position="229"/>
    </location>
</feature>
<feature type="region of interest" description="Disordered" evidence="1">
    <location>
        <begin position="554"/>
        <end position="586"/>
    </location>
</feature>
<organism evidence="2 3">
    <name type="scientific">Haematococcus lacustris</name>
    <name type="common">Green alga</name>
    <name type="synonym">Haematococcus pluvialis</name>
    <dbReference type="NCBI Taxonomy" id="44745"/>
    <lineage>
        <taxon>Eukaryota</taxon>
        <taxon>Viridiplantae</taxon>
        <taxon>Chlorophyta</taxon>
        <taxon>core chlorophytes</taxon>
        <taxon>Chlorophyceae</taxon>
        <taxon>CS clade</taxon>
        <taxon>Chlamydomonadales</taxon>
        <taxon>Haematococcaceae</taxon>
        <taxon>Haematococcus</taxon>
    </lineage>
</organism>
<name>A0A6A0A0H8_HAELA</name>
<dbReference type="AlphaFoldDB" id="A0A6A0A0H8"/>
<accession>A0A6A0A0H8</accession>
<reference evidence="2 3" key="1">
    <citation type="submission" date="2020-02" db="EMBL/GenBank/DDBJ databases">
        <title>Draft genome sequence of Haematococcus lacustris strain NIES-144.</title>
        <authorList>
            <person name="Morimoto D."/>
            <person name="Nakagawa S."/>
            <person name="Yoshida T."/>
            <person name="Sawayama S."/>
        </authorList>
    </citation>
    <scope>NUCLEOTIDE SEQUENCE [LARGE SCALE GENOMIC DNA]</scope>
    <source>
        <strain evidence="2 3">NIES-144</strain>
    </source>
</reference>
<keyword evidence="3" id="KW-1185">Reference proteome</keyword>
<gene>
    <name evidence="2" type="ORF">HaLaN_22177</name>
</gene>